<keyword evidence="3" id="KW-0472">Membrane</keyword>
<dbReference type="PROSITE" id="PS50111">
    <property type="entry name" value="CHEMOTAXIS_TRANSDUC_2"/>
    <property type="match status" value="1"/>
</dbReference>
<organism evidence="5 6">
    <name type="scientific">Clostridium fungisolvens</name>
    <dbReference type="NCBI Taxonomy" id="1604897"/>
    <lineage>
        <taxon>Bacteria</taxon>
        <taxon>Bacillati</taxon>
        <taxon>Bacillota</taxon>
        <taxon>Clostridia</taxon>
        <taxon>Eubacteriales</taxon>
        <taxon>Clostridiaceae</taxon>
        <taxon>Clostridium</taxon>
    </lineage>
</organism>
<dbReference type="InterPro" id="IPR004089">
    <property type="entry name" value="MCPsignal_dom"/>
</dbReference>
<keyword evidence="1 2" id="KW-0807">Transducer</keyword>
<comment type="caution">
    <text evidence="5">The sequence shown here is derived from an EMBL/GenBank/DDBJ whole genome shotgun (WGS) entry which is preliminary data.</text>
</comment>
<feature type="transmembrane region" description="Helical" evidence="3">
    <location>
        <begin position="97"/>
        <end position="125"/>
    </location>
</feature>
<sequence>MEENSMKNNGQEFMKDHLKKVNKVVTGIITLLSVALISLGIYLKTPALFATAGIIVVILVFSVLSIIKKKYEILVAYITIIIMSISTANSTTDANSVYLILLPISISALYLNSSIFVISTVLANLAVVGKLAFIGQLNTTGILQIVIVNFIALIIYFMTKWGKDLIKLAGVEAKKAGSSLEDLKVTMGVINTNTVSLGEDISSCFTNLQSVKEISETMVDTVNEVVTGVTGQATAINEISNMMNTADLKVLETQEISKQLGNISHKTSELVSKGSEKIIQMDKQMNIISTAVTESVATVTELQDNMDIINNFLSSIVQIAEQTNLLALNAAIEAARAGESGKGFAVVADEVRKLAEESADTVKQINEVINTINNKTKKVLESVQNGNEAAQIGETITKEVNESFEKIQKAFIEIDKNISTELKAIENTKVIFDKVSRESESMAAIAQEHSAATEEMLATIEENNSNVDNIFNLMNKINDSSENLRNTMKQE</sequence>
<dbReference type="AlphaFoldDB" id="A0A6V8SG16"/>
<evidence type="ECO:0000313" key="5">
    <source>
        <dbReference type="EMBL" id="GFP74088.1"/>
    </source>
</evidence>
<feature type="transmembrane region" description="Helical" evidence="3">
    <location>
        <begin position="74"/>
        <end position="91"/>
    </location>
</feature>
<dbReference type="SMART" id="SM00283">
    <property type="entry name" value="MA"/>
    <property type="match status" value="1"/>
</dbReference>
<proteinExistence type="predicted"/>
<keyword evidence="3" id="KW-0812">Transmembrane</keyword>
<gene>
    <name evidence="5" type="ORF">bsdtw1_00127</name>
</gene>
<feature type="transmembrane region" description="Helical" evidence="3">
    <location>
        <begin position="137"/>
        <end position="158"/>
    </location>
</feature>
<dbReference type="Proteomes" id="UP000580568">
    <property type="component" value="Unassembled WGS sequence"/>
</dbReference>
<dbReference type="RefSeq" id="WP_183275673.1">
    <property type="nucleotide sequence ID" value="NZ_BLZR01000001.1"/>
</dbReference>
<reference evidence="5 6" key="1">
    <citation type="submission" date="2020-07" db="EMBL/GenBank/DDBJ databases">
        <title>A new beta-1,3-glucan-decomposing anaerobic bacterium isolated from anoxic soil subjected to biological soil disinfestation.</title>
        <authorList>
            <person name="Ueki A."/>
            <person name="Tonouchi A."/>
        </authorList>
    </citation>
    <scope>NUCLEOTIDE SEQUENCE [LARGE SCALE GENOMIC DNA]</scope>
    <source>
        <strain evidence="5 6">TW1</strain>
    </source>
</reference>
<dbReference type="GO" id="GO:0007165">
    <property type="term" value="P:signal transduction"/>
    <property type="evidence" value="ECO:0007669"/>
    <property type="project" value="UniProtKB-KW"/>
</dbReference>
<feature type="transmembrane region" description="Helical" evidence="3">
    <location>
        <begin position="21"/>
        <end position="42"/>
    </location>
</feature>
<dbReference type="GO" id="GO:0016020">
    <property type="term" value="C:membrane"/>
    <property type="evidence" value="ECO:0007669"/>
    <property type="project" value="InterPro"/>
</dbReference>
<keyword evidence="3" id="KW-1133">Transmembrane helix</keyword>
<dbReference type="Gene3D" id="1.10.287.950">
    <property type="entry name" value="Methyl-accepting chemotaxis protein"/>
    <property type="match status" value="1"/>
</dbReference>
<dbReference type="Pfam" id="PF00015">
    <property type="entry name" value="MCPsignal"/>
    <property type="match status" value="1"/>
</dbReference>
<accession>A0A6V8SG16</accession>
<evidence type="ECO:0000259" key="4">
    <source>
        <dbReference type="PROSITE" id="PS50111"/>
    </source>
</evidence>
<feature type="domain" description="Methyl-accepting transducer" evidence="4">
    <location>
        <begin position="207"/>
        <end position="457"/>
    </location>
</feature>
<dbReference type="PANTHER" id="PTHR32089">
    <property type="entry name" value="METHYL-ACCEPTING CHEMOTAXIS PROTEIN MCPB"/>
    <property type="match status" value="1"/>
</dbReference>
<feature type="transmembrane region" description="Helical" evidence="3">
    <location>
        <begin position="48"/>
        <end position="67"/>
    </location>
</feature>
<dbReference type="EMBL" id="BLZR01000001">
    <property type="protein sequence ID" value="GFP74088.1"/>
    <property type="molecule type" value="Genomic_DNA"/>
</dbReference>
<dbReference type="PANTHER" id="PTHR32089:SF112">
    <property type="entry name" value="LYSOZYME-LIKE PROTEIN-RELATED"/>
    <property type="match status" value="1"/>
</dbReference>
<evidence type="ECO:0000256" key="3">
    <source>
        <dbReference type="SAM" id="Phobius"/>
    </source>
</evidence>
<keyword evidence="6" id="KW-1185">Reference proteome</keyword>
<protein>
    <recommendedName>
        <fullName evidence="4">Methyl-accepting transducer domain-containing protein</fullName>
    </recommendedName>
</protein>
<dbReference type="SUPFAM" id="SSF58104">
    <property type="entry name" value="Methyl-accepting chemotaxis protein (MCP) signaling domain"/>
    <property type="match status" value="1"/>
</dbReference>
<evidence type="ECO:0000256" key="1">
    <source>
        <dbReference type="ARBA" id="ARBA00023224"/>
    </source>
</evidence>
<evidence type="ECO:0000256" key="2">
    <source>
        <dbReference type="PROSITE-ProRule" id="PRU00284"/>
    </source>
</evidence>
<evidence type="ECO:0000313" key="6">
    <source>
        <dbReference type="Proteomes" id="UP000580568"/>
    </source>
</evidence>
<name>A0A6V8SG16_9CLOT</name>